<keyword evidence="8 11" id="KW-1133">Transmembrane helix</keyword>
<evidence type="ECO:0000256" key="2">
    <source>
        <dbReference type="ARBA" id="ARBA00022475"/>
    </source>
</evidence>
<keyword evidence="10 11" id="KW-0472">Membrane</keyword>
<comment type="caution">
    <text evidence="12">The sequence shown here is derived from an EMBL/GenBank/DDBJ whole genome shotgun (WGS) entry which is preliminary data.</text>
</comment>
<keyword evidence="9 11" id="KW-0406">Ion transport</keyword>
<evidence type="ECO:0000256" key="7">
    <source>
        <dbReference type="ARBA" id="ARBA00022958"/>
    </source>
</evidence>
<dbReference type="InterPro" id="IPR003820">
    <property type="entry name" value="KdpC"/>
</dbReference>
<dbReference type="PIRSF" id="PIRSF001296">
    <property type="entry name" value="K_ATPase_KdpC"/>
    <property type="match status" value="1"/>
</dbReference>
<keyword evidence="5 11" id="KW-0547">Nucleotide-binding</keyword>
<keyword evidence="12" id="KW-0378">Hydrolase</keyword>
<comment type="similarity">
    <text evidence="11">Belongs to the KdpC family.</text>
</comment>
<dbReference type="PANTHER" id="PTHR30042:SF2">
    <property type="entry name" value="POTASSIUM-TRANSPORTING ATPASE KDPC SUBUNIT"/>
    <property type="match status" value="1"/>
</dbReference>
<accession>A0A0Q9YNU4</accession>
<keyword evidence="6 11" id="KW-0067">ATP-binding</keyword>
<dbReference type="STRING" id="295108.HT99x_00867"/>
<dbReference type="OrthoDB" id="9788285at2"/>
<name>A0A0Q9YNU4_9GAMM</name>
<comment type="subcellular location">
    <subcellularLocation>
        <location evidence="11">Cell membrane</location>
        <topology evidence="11">Single-pass membrane protein</topology>
    </subcellularLocation>
</comment>
<reference evidence="12" key="1">
    <citation type="submission" date="2015-09" db="EMBL/GenBank/DDBJ databases">
        <title>Draft Genome Sequences of Two Novel Amoeba-resistant Intranuclear Bacteria, Candidatus Berkiella cookevillensis and Candidatus Berkiella aquae.</title>
        <authorList>
            <person name="Mehari Y.T."/>
            <person name="Arivett B.A."/>
            <person name="Farone A.L."/>
            <person name="Gunderson J.H."/>
            <person name="Farone M.B."/>
        </authorList>
    </citation>
    <scope>NUCLEOTIDE SEQUENCE [LARGE SCALE GENOMIC DNA]</scope>
    <source>
        <strain evidence="12">HT99</strain>
    </source>
</reference>
<dbReference type="Proteomes" id="UP000051497">
    <property type="component" value="Unassembled WGS sequence"/>
</dbReference>
<dbReference type="EMBL" id="LKAJ02000001">
    <property type="protein sequence ID" value="MCS5712355.1"/>
    <property type="molecule type" value="Genomic_DNA"/>
</dbReference>
<evidence type="ECO:0000256" key="11">
    <source>
        <dbReference type="HAMAP-Rule" id="MF_00276"/>
    </source>
</evidence>
<dbReference type="RefSeq" id="WP_075065493.1">
    <property type="nucleotide sequence ID" value="NZ_LKAJ02000001.1"/>
</dbReference>
<proteinExistence type="inferred from homology"/>
<dbReference type="AlphaFoldDB" id="A0A0Q9YNU4"/>
<evidence type="ECO:0000256" key="4">
    <source>
        <dbReference type="ARBA" id="ARBA00022692"/>
    </source>
</evidence>
<keyword evidence="2 11" id="KW-1003">Cell membrane</keyword>
<sequence>MEKTTFRQTIWSSIVFLFFFSVLLGLAYPGFITLILQMTFHDKANGSLIILDNQIQGSWLIGQSFTQEQHFWGRPSVLEKPSNFNPTNPKQHDLIKERVNKLIASSANSSSMIPIDLVTASASGLDPDISVASALYQIPRIAKARNLDEKIIQEIVLENASTLGLLSPPHVNVLKLNTALDKVNRKHHGNSKT</sequence>
<evidence type="ECO:0000256" key="10">
    <source>
        <dbReference type="ARBA" id="ARBA00023136"/>
    </source>
</evidence>
<evidence type="ECO:0000313" key="13">
    <source>
        <dbReference type="EMBL" id="MCS5712355.1"/>
    </source>
</evidence>
<comment type="subunit">
    <text evidence="11">The system is composed of three essential subunits: KdpA, KdpB and KdpC.</text>
</comment>
<keyword evidence="1 11" id="KW-0813">Transport</keyword>
<dbReference type="NCBIfam" id="TIGR00681">
    <property type="entry name" value="kdpC"/>
    <property type="match status" value="1"/>
</dbReference>
<evidence type="ECO:0000256" key="8">
    <source>
        <dbReference type="ARBA" id="ARBA00022989"/>
    </source>
</evidence>
<keyword evidence="14" id="KW-1185">Reference proteome</keyword>
<dbReference type="EMBL" id="LKAJ01000002">
    <property type="protein sequence ID" value="KRG22444.1"/>
    <property type="molecule type" value="Genomic_DNA"/>
</dbReference>
<comment type="function">
    <text evidence="11">Part of the high-affinity ATP-driven potassium transport (or Kdp) system, which catalyzes the hydrolysis of ATP coupled with the electrogenic transport of potassium into the cytoplasm. This subunit acts as a catalytic chaperone that increases the ATP-binding affinity of the ATP-hydrolyzing subunit KdpB by the formation of a transient KdpB/KdpC/ATP ternary complex.</text>
</comment>
<feature type="transmembrane region" description="Helical" evidence="11">
    <location>
        <begin position="12"/>
        <end position="36"/>
    </location>
</feature>
<dbReference type="HAMAP" id="MF_00276">
    <property type="entry name" value="KdpC"/>
    <property type="match status" value="1"/>
</dbReference>
<dbReference type="GO" id="GO:0016787">
    <property type="term" value="F:hydrolase activity"/>
    <property type="evidence" value="ECO:0007669"/>
    <property type="project" value="UniProtKB-KW"/>
</dbReference>
<keyword evidence="4 11" id="KW-0812">Transmembrane</keyword>
<protein>
    <recommendedName>
        <fullName evidence="11">Potassium-transporting ATPase KdpC subunit</fullName>
    </recommendedName>
    <alternativeName>
        <fullName evidence="11">ATP phosphohydrolase [potassium-transporting] C chain</fullName>
    </alternativeName>
    <alternativeName>
        <fullName evidence="11">Potassium-binding and translocating subunit C</fullName>
    </alternativeName>
    <alternativeName>
        <fullName evidence="11">Potassium-translocating ATPase C chain</fullName>
    </alternativeName>
</protein>
<dbReference type="PANTHER" id="PTHR30042">
    <property type="entry name" value="POTASSIUM-TRANSPORTING ATPASE C CHAIN"/>
    <property type="match status" value="1"/>
</dbReference>
<organism evidence="12">
    <name type="scientific">Candidatus Berkiella aquae</name>
    <dbReference type="NCBI Taxonomy" id="295108"/>
    <lineage>
        <taxon>Bacteria</taxon>
        <taxon>Pseudomonadati</taxon>
        <taxon>Pseudomonadota</taxon>
        <taxon>Gammaproteobacteria</taxon>
        <taxon>Candidatus Berkiellales</taxon>
        <taxon>Candidatus Berkiellaceae</taxon>
        <taxon>Candidatus Berkiella</taxon>
    </lineage>
</organism>
<reference evidence="13" key="3">
    <citation type="submission" date="2021-06" db="EMBL/GenBank/DDBJ databases">
        <title>Genomic Description and Analysis of Intracellular Bacteria, Candidatus Berkiella cookevillensis and Candidatus Berkiella aquae.</title>
        <authorList>
            <person name="Kidane D.T."/>
            <person name="Mehari Y.T."/>
            <person name="Rice F.C."/>
            <person name="Arivett B.A."/>
            <person name="Farone A.L."/>
            <person name="Berk S.G."/>
            <person name="Farone M.B."/>
        </authorList>
    </citation>
    <scope>NUCLEOTIDE SEQUENCE</scope>
    <source>
        <strain evidence="13">HT99</strain>
    </source>
</reference>
<dbReference type="GO" id="GO:0005886">
    <property type="term" value="C:plasma membrane"/>
    <property type="evidence" value="ECO:0007669"/>
    <property type="project" value="UniProtKB-SubCell"/>
</dbReference>
<evidence type="ECO:0000256" key="3">
    <source>
        <dbReference type="ARBA" id="ARBA00022538"/>
    </source>
</evidence>
<gene>
    <name evidence="11 12" type="primary">kdpC</name>
    <name evidence="12" type="ORF">HT99x_00867</name>
    <name evidence="13" type="ORF">HT99x_013010</name>
</gene>
<dbReference type="NCBIfam" id="NF001454">
    <property type="entry name" value="PRK00315.1"/>
    <property type="match status" value="1"/>
</dbReference>
<evidence type="ECO:0000256" key="9">
    <source>
        <dbReference type="ARBA" id="ARBA00023065"/>
    </source>
</evidence>
<evidence type="ECO:0000256" key="6">
    <source>
        <dbReference type="ARBA" id="ARBA00022840"/>
    </source>
</evidence>
<evidence type="ECO:0000313" key="14">
    <source>
        <dbReference type="Proteomes" id="UP000051497"/>
    </source>
</evidence>
<evidence type="ECO:0000313" key="12">
    <source>
        <dbReference type="EMBL" id="KRG22444.1"/>
    </source>
</evidence>
<dbReference type="GO" id="GO:0005524">
    <property type="term" value="F:ATP binding"/>
    <property type="evidence" value="ECO:0007669"/>
    <property type="project" value="UniProtKB-UniRule"/>
</dbReference>
<dbReference type="PATRIC" id="fig|1590043.3.peg.871"/>
<dbReference type="Pfam" id="PF02669">
    <property type="entry name" value="KdpC"/>
    <property type="match status" value="1"/>
</dbReference>
<evidence type="ECO:0000256" key="1">
    <source>
        <dbReference type="ARBA" id="ARBA00022448"/>
    </source>
</evidence>
<keyword evidence="3 11" id="KW-0633">Potassium transport</keyword>
<dbReference type="GO" id="GO:0008556">
    <property type="term" value="F:P-type potassium transmembrane transporter activity"/>
    <property type="evidence" value="ECO:0007669"/>
    <property type="project" value="InterPro"/>
</dbReference>
<reference evidence="13" key="2">
    <citation type="journal article" date="2016" name="Genome Announc.">
        <title>Draft Genome Sequences of Two Novel Amoeba-Resistant Intranuclear Bacteria, 'Candidatus Berkiella cookevillensis' and 'Candidatus Berkiella aquae'.</title>
        <authorList>
            <person name="Mehari Y.T."/>
            <person name="Arivett B.A."/>
            <person name="Farone A.L."/>
            <person name="Gunderson J.H."/>
            <person name="Farone M.B."/>
        </authorList>
    </citation>
    <scope>NUCLEOTIDE SEQUENCE</scope>
    <source>
        <strain evidence="13">HT99</strain>
    </source>
</reference>
<evidence type="ECO:0000256" key="5">
    <source>
        <dbReference type="ARBA" id="ARBA00022741"/>
    </source>
</evidence>
<keyword evidence="7 11" id="KW-0630">Potassium</keyword>